<feature type="transmembrane region" description="Helical" evidence="5">
    <location>
        <begin position="21"/>
        <end position="42"/>
    </location>
</feature>
<dbReference type="InterPro" id="IPR020806">
    <property type="entry name" value="PKS_PP-bd"/>
</dbReference>
<keyword evidence="5" id="KW-0812">Transmembrane</keyword>
<organism evidence="7 8">
    <name type="scientific">Symbiodinium natans</name>
    <dbReference type="NCBI Taxonomy" id="878477"/>
    <lineage>
        <taxon>Eukaryota</taxon>
        <taxon>Sar</taxon>
        <taxon>Alveolata</taxon>
        <taxon>Dinophyceae</taxon>
        <taxon>Suessiales</taxon>
        <taxon>Symbiodiniaceae</taxon>
        <taxon>Symbiodinium</taxon>
    </lineage>
</organism>
<evidence type="ECO:0000313" key="8">
    <source>
        <dbReference type="Proteomes" id="UP000604046"/>
    </source>
</evidence>
<dbReference type="GO" id="GO:0004312">
    <property type="term" value="F:fatty acid synthase activity"/>
    <property type="evidence" value="ECO:0007669"/>
    <property type="project" value="TreeGrafter"/>
</dbReference>
<feature type="domain" description="Carrier" evidence="6">
    <location>
        <begin position="404"/>
        <end position="487"/>
    </location>
</feature>
<dbReference type="Gene3D" id="1.10.1200.10">
    <property type="entry name" value="ACP-like"/>
    <property type="match status" value="1"/>
</dbReference>
<dbReference type="InterPro" id="IPR036736">
    <property type="entry name" value="ACP-like_sf"/>
</dbReference>
<reference evidence="7" key="1">
    <citation type="submission" date="2021-02" db="EMBL/GenBank/DDBJ databases">
        <authorList>
            <person name="Dougan E. K."/>
            <person name="Rhodes N."/>
            <person name="Thang M."/>
            <person name="Chan C."/>
        </authorList>
    </citation>
    <scope>NUCLEOTIDE SEQUENCE</scope>
</reference>
<evidence type="ECO:0000256" key="5">
    <source>
        <dbReference type="SAM" id="Phobius"/>
    </source>
</evidence>
<dbReference type="Gene3D" id="3.40.47.10">
    <property type="match status" value="1"/>
</dbReference>
<evidence type="ECO:0000259" key="6">
    <source>
        <dbReference type="PROSITE" id="PS50075"/>
    </source>
</evidence>
<dbReference type="Pfam" id="PF00550">
    <property type="entry name" value="PP-binding"/>
    <property type="match status" value="1"/>
</dbReference>
<dbReference type="GO" id="GO:0006633">
    <property type="term" value="P:fatty acid biosynthetic process"/>
    <property type="evidence" value="ECO:0007669"/>
    <property type="project" value="TreeGrafter"/>
</dbReference>
<feature type="region of interest" description="Disordered" evidence="4">
    <location>
        <begin position="491"/>
        <end position="510"/>
    </location>
</feature>
<dbReference type="SUPFAM" id="SSF47336">
    <property type="entry name" value="ACP-like"/>
    <property type="match status" value="1"/>
</dbReference>
<gene>
    <name evidence="7" type="primary">eryA</name>
    <name evidence="7" type="ORF">SNAT2548_LOCUS22561</name>
</gene>
<dbReference type="AlphaFoldDB" id="A0A812R276"/>
<dbReference type="Pfam" id="PF00109">
    <property type="entry name" value="ketoacyl-synt"/>
    <property type="match status" value="1"/>
</dbReference>
<dbReference type="InterPro" id="IPR014030">
    <property type="entry name" value="Ketoacyl_synth_N"/>
</dbReference>
<dbReference type="SMART" id="SM00823">
    <property type="entry name" value="PKS_PP"/>
    <property type="match status" value="1"/>
</dbReference>
<dbReference type="SUPFAM" id="SSF53901">
    <property type="entry name" value="Thiolase-like"/>
    <property type="match status" value="1"/>
</dbReference>
<keyword evidence="5" id="KW-0472">Membrane</keyword>
<dbReference type="EMBL" id="CAJNDS010002292">
    <property type="protein sequence ID" value="CAE7414955.1"/>
    <property type="molecule type" value="Genomic_DNA"/>
</dbReference>
<comment type="caution">
    <text evidence="7">The sequence shown here is derived from an EMBL/GenBank/DDBJ whole genome shotgun (WGS) entry which is preliminary data.</text>
</comment>
<keyword evidence="2" id="KW-0597">Phosphoprotein</keyword>
<keyword evidence="5" id="KW-1133">Transmembrane helix</keyword>
<feature type="compositionally biased region" description="Polar residues" evidence="4">
    <location>
        <begin position="491"/>
        <end position="500"/>
    </location>
</feature>
<dbReference type="InterPro" id="IPR009081">
    <property type="entry name" value="PP-bd_ACP"/>
</dbReference>
<evidence type="ECO:0000256" key="3">
    <source>
        <dbReference type="ARBA" id="ARBA00022679"/>
    </source>
</evidence>
<dbReference type="SMART" id="SM00825">
    <property type="entry name" value="PKS_KS"/>
    <property type="match status" value="1"/>
</dbReference>
<keyword evidence="8" id="KW-1185">Reference proteome</keyword>
<dbReference type="GO" id="GO:0031177">
    <property type="term" value="F:phosphopantetheine binding"/>
    <property type="evidence" value="ECO:0007669"/>
    <property type="project" value="InterPro"/>
</dbReference>
<evidence type="ECO:0000256" key="2">
    <source>
        <dbReference type="ARBA" id="ARBA00022553"/>
    </source>
</evidence>
<protein>
    <submittedName>
        <fullName evidence="7">EryA protein</fullName>
    </submittedName>
</protein>
<dbReference type="OrthoDB" id="416762at2759"/>
<evidence type="ECO:0000313" key="7">
    <source>
        <dbReference type="EMBL" id="CAE7414955.1"/>
    </source>
</evidence>
<evidence type="ECO:0000256" key="1">
    <source>
        <dbReference type="ARBA" id="ARBA00022450"/>
    </source>
</evidence>
<proteinExistence type="predicted"/>
<dbReference type="PANTHER" id="PTHR43775">
    <property type="entry name" value="FATTY ACID SYNTHASE"/>
    <property type="match status" value="1"/>
</dbReference>
<dbReference type="PROSITE" id="PS50075">
    <property type="entry name" value="CARRIER"/>
    <property type="match status" value="1"/>
</dbReference>
<name>A0A812R276_9DINO</name>
<dbReference type="InterPro" id="IPR016039">
    <property type="entry name" value="Thiolase-like"/>
</dbReference>
<dbReference type="PANTHER" id="PTHR43775:SF37">
    <property type="entry name" value="SI:DKEY-61P9.11"/>
    <property type="match status" value="1"/>
</dbReference>
<dbReference type="InterPro" id="IPR050091">
    <property type="entry name" value="PKS_NRPS_Biosynth_Enz"/>
</dbReference>
<accession>A0A812R276</accession>
<keyword evidence="3" id="KW-0808">Transferase</keyword>
<dbReference type="Proteomes" id="UP000604046">
    <property type="component" value="Unassembled WGS sequence"/>
</dbReference>
<evidence type="ECO:0000256" key="4">
    <source>
        <dbReference type="SAM" id="MobiDB-lite"/>
    </source>
</evidence>
<sequence length="728" mass="80328">MNIQDPEVVQRRRPLLRLGTRVAIAAAMVASTCWMSGAALAWCFGASSPFALRKPARAPLSQRRFFGDLLDPSVWERDSFVADSMSPWLPSYPPRTEVVALEVEPSSGRYLSFLRPENCKWYMEKVVIVGENLGELDGRTLEVMKRTASEMGAGFEALPWKKAGVPPQIKLGSVDIGLMSDGACAKLGAKGTEAALRRMFLMLKNSGRFFIIANSDDEQIGFREQLVLGFEPAVLKKIGWQIQAAKRDNGVVVGTSTSHIAAMGASLHNLLKDWRYEKTTKDYQAVRRDMPNRINLQTCVLVRWRGRTPAAAQGIEFRGMRDRGSASGAPSAPWYGPSFCINCETNDMRHVSRKLLIIWSRECLVERCSTMLCRDCCASLGYLSRVMHMPLRYPLMLRLSAAYRDILCTGSELMQLVQAVAADTLGVPTSDLPLAAPLGVDSATAVRFSDALEKELKADLAGKRLPSTLAFDFPTLTELVEGLPQLIAGRSQSSDTSIHSGKQGWGADEPKATRSSNLLISAFSCELPGASDLQELWSRLEAEVDDVQEVPVCRWDWADAENAEACARHGSFVEGADLFDGTFFGLQPAEAQATDPQQRLLLRTSYKALAGSGHDKGTLLGAPHGVFAAVSNQEKPEQAWQSRDLTYIAYGVWKTPTTSTGLAYMVIQRGSSWCFHRPTFRGSRMRNCIMCCGHLLYCQLPSAMQALESLQRWPRTAYPFPWVFVGPA</sequence>
<dbReference type="InterPro" id="IPR020841">
    <property type="entry name" value="PKS_Beta-ketoAc_synthase_dom"/>
</dbReference>
<keyword evidence="1" id="KW-0596">Phosphopantetheine</keyword>